<dbReference type="Gene3D" id="3.30.40.10">
    <property type="entry name" value="Zinc/RING finger domain, C3HC4 (zinc finger)"/>
    <property type="match status" value="1"/>
</dbReference>
<dbReference type="AlphaFoldDB" id="A0A914I0G4"/>
<evidence type="ECO:0000313" key="1">
    <source>
        <dbReference type="Proteomes" id="UP000887572"/>
    </source>
</evidence>
<dbReference type="InterPro" id="IPR013083">
    <property type="entry name" value="Znf_RING/FYVE/PHD"/>
</dbReference>
<keyword evidence="1" id="KW-1185">Reference proteome</keyword>
<reference evidence="2" key="1">
    <citation type="submission" date="2022-11" db="UniProtKB">
        <authorList>
            <consortium name="WormBaseParasite"/>
        </authorList>
    </citation>
    <scope>IDENTIFICATION</scope>
</reference>
<dbReference type="SUPFAM" id="SSF57850">
    <property type="entry name" value="RING/U-box"/>
    <property type="match status" value="1"/>
</dbReference>
<organism evidence="1 2">
    <name type="scientific">Globodera rostochiensis</name>
    <name type="common">Golden nematode worm</name>
    <name type="synonym">Heterodera rostochiensis</name>
    <dbReference type="NCBI Taxonomy" id="31243"/>
    <lineage>
        <taxon>Eukaryota</taxon>
        <taxon>Metazoa</taxon>
        <taxon>Ecdysozoa</taxon>
        <taxon>Nematoda</taxon>
        <taxon>Chromadorea</taxon>
        <taxon>Rhabditida</taxon>
        <taxon>Tylenchina</taxon>
        <taxon>Tylenchomorpha</taxon>
        <taxon>Tylenchoidea</taxon>
        <taxon>Heteroderidae</taxon>
        <taxon>Heteroderinae</taxon>
        <taxon>Globodera</taxon>
    </lineage>
</organism>
<dbReference type="WBParaSite" id="Gr19_v10_g5750.t2">
    <property type="protein sequence ID" value="Gr19_v10_g5750.t2"/>
    <property type="gene ID" value="Gr19_v10_g5750"/>
</dbReference>
<sequence>MINENQILLGNLSIELNPFAPLPNGRIREIHLGSEQIKIAKPNSNNKFPVGHFNSNVNFEQLHNIAQFAMGNEQIVQIHPNKNVNSAPHLFHLQCINSWFIEQDKMECPVCRFKHNPKTLKFLPLLSENKQNEEHQNVLFLNYHQILEQILAEEKSGTFKHRQAKGALIGFEKHIENLNMKIKQIFESNEHKLQMQNGKIVPNDSIKTMKIMLKQILAIERGESSRNLLQELENVNSVLANIAKEAFDAIEMISEKDEE</sequence>
<name>A0A914I0G4_GLORO</name>
<proteinExistence type="predicted"/>
<dbReference type="Proteomes" id="UP000887572">
    <property type="component" value="Unplaced"/>
</dbReference>
<dbReference type="CDD" id="cd16448">
    <property type="entry name" value="RING-H2"/>
    <property type="match status" value="1"/>
</dbReference>
<protein>
    <submittedName>
        <fullName evidence="2">RING-type domain-containing protein</fullName>
    </submittedName>
</protein>
<accession>A0A914I0G4</accession>
<evidence type="ECO:0000313" key="2">
    <source>
        <dbReference type="WBParaSite" id="Gr19_v10_g5750.t2"/>
    </source>
</evidence>